<comment type="caution">
    <text evidence="3">The sequence shown here is derived from an EMBL/GenBank/DDBJ whole genome shotgun (WGS) entry which is preliminary data.</text>
</comment>
<feature type="compositionally biased region" description="Low complexity" evidence="1">
    <location>
        <begin position="186"/>
        <end position="207"/>
    </location>
</feature>
<proteinExistence type="predicted"/>
<dbReference type="InterPro" id="IPR002156">
    <property type="entry name" value="RNaseH_domain"/>
</dbReference>
<organism evidence="3 4">
    <name type="scientific">Capsicum baccatum</name>
    <name type="common">Peruvian pepper</name>
    <dbReference type="NCBI Taxonomy" id="33114"/>
    <lineage>
        <taxon>Eukaryota</taxon>
        <taxon>Viridiplantae</taxon>
        <taxon>Streptophyta</taxon>
        <taxon>Embryophyta</taxon>
        <taxon>Tracheophyta</taxon>
        <taxon>Spermatophyta</taxon>
        <taxon>Magnoliopsida</taxon>
        <taxon>eudicotyledons</taxon>
        <taxon>Gunneridae</taxon>
        <taxon>Pentapetalae</taxon>
        <taxon>asterids</taxon>
        <taxon>lamiids</taxon>
        <taxon>Solanales</taxon>
        <taxon>Solanaceae</taxon>
        <taxon>Solanoideae</taxon>
        <taxon>Capsiceae</taxon>
        <taxon>Capsicum</taxon>
    </lineage>
</organism>
<sequence length="555" mass="60899">MPPPRNSYKLNTDGSSLKNSGVGGIGGVIRNHNGEWILSYYKGYPKATNNQMELLALLEGMKIVEDNNLHPIEINIDSQQVIHMLKHGNIHFVPILELCRSMLTRVGRPTVQHLADLLAKEGAHKRIFGPTCIFEVPPVFALEHVWTDILGTCFNRSVKASRTNFSADLAIFESRVGHRLKSCTFTSSPQTPPVASSSASSVTSSPTTDKDEDMWKSVSFLKRRFQKNKSTDQVRDSETRPGKYSHQRNPIDSNSKRSTPLSQPPKRSDDPSRSAIRAKLKQSTTTPLGEDIPSNRLKDKTHSPNSSTTTTTSVDHKRSQSFNNRFNALSENIPEEKNVQPPTVADKTLKVMSIKPHAPLEGSIHLMDTLNFSEKRSNDAPNAHDMTIEVISLNSPPTNLLPSSKNGKNLPNLSQYCHPKNTDEQNSATLHTKEPHISDDCTSSLGTLTNLLARTTAAGLSSNTQCLHWGPTCDPNSARSPLLKQCGEESNRPLNPSTGQPIVDANPLAGTSIYGLCTPSHSGSQPPPILNILEPTFLPNSSFQCHPSGLLFHSL</sequence>
<feature type="region of interest" description="Disordered" evidence="1">
    <location>
        <begin position="226"/>
        <end position="320"/>
    </location>
</feature>
<dbReference type="AlphaFoldDB" id="A0A2G2WF18"/>
<dbReference type="Gene3D" id="3.30.420.10">
    <property type="entry name" value="Ribonuclease H-like superfamily/Ribonuclease H"/>
    <property type="match status" value="1"/>
</dbReference>
<dbReference type="InterPro" id="IPR036397">
    <property type="entry name" value="RNaseH_sf"/>
</dbReference>
<accession>A0A2G2WF18</accession>
<dbReference type="OrthoDB" id="1306118at2759"/>
<protein>
    <recommendedName>
        <fullName evidence="2">RNase H type-1 domain-containing protein</fullName>
    </recommendedName>
</protein>
<feature type="compositionally biased region" description="Polar residues" evidence="1">
    <location>
        <begin position="247"/>
        <end position="261"/>
    </location>
</feature>
<evidence type="ECO:0000313" key="4">
    <source>
        <dbReference type="Proteomes" id="UP000224567"/>
    </source>
</evidence>
<dbReference type="STRING" id="33114.A0A2G2WF18"/>
<evidence type="ECO:0000259" key="2">
    <source>
        <dbReference type="PROSITE" id="PS50879"/>
    </source>
</evidence>
<dbReference type="PROSITE" id="PS50879">
    <property type="entry name" value="RNASE_H_1"/>
    <property type="match status" value="1"/>
</dbReference>
<keyword evidence="4" id="KW-1185">Reference proteome</keyword>
<dbReference type="InterPro" id="IPR053151">
    <property type="entry name" value="RNase_H-like"/>
</dbReference>
<feature type="compositionally biased region" description="Basic and acidic residues" evidence="1">
    <location>
        <begin position="229"/>
        <end position="241"/>
    </location>
</feature>
<reference evidence="4" key="2">
    <citation type="journal article" date="2017" name="J. Anim. Genet.">
        <title>Multiple reference genome sequences of hot pepper reveal the massive evolution of plant disease resistance genes by retroduplication.</title>
        <authorList>
            <person name="Kim S."/>
            <person name="Park J."/>
            <person name="Yeom S.-I."/>
            <person name="Kim Y.-M."/>
            <person name="Seo E."/>
            <person name="Kim K.-T."/>
            <person name="Kim M.-S."/>
            <person name="Lee J.M."/>
            <person name="Cheong K."/>
            <person name="Shin H.-S."/>
            <person name="Kim S.-B."/>
            <person name="Han K."/>
            <person name="Lee J."/>
            <person name="Park M."/>
            <person name="Lee H.-A."/>
            <person name="Lee H.-Y."/>
            <person name="Lee Y."/>
            <person name="Oh S."/>
            <person name="Lee J.H."/>
            <person name="Choi E."/>
            <person name="Choi E."/>
            <person name="Lee S.E."/>
            <person name="Jeon J."/>
            <person name="Kim H."/>
            <person name="Choi G."/>
            <person name="Song H."/>
            <person name="Lee J."/>
            <person name="Lee S.-C."/>
            <person name="Kwon J.-K."/>
            <person name="Lee H.-Y."/>
            <person name="Koo N."/>
            <person name="Hong Y."/>
            <person name="Kim R.W."/>
            <person name="Kang W.-H."/>
            <person name="Huh J.H."/>
            <person name="Kang B.-C."/>
            <person name="Yang T.-J."/>
            <person name="Lee Y.-H."/>
            <person name="Bennetzen J.L."/>
            <person name="Choi D."/>
        </authorList>
    </citation>
    <scope>NUCLEOTIDE SEQUENCE [LARGE SCALE GENOMIC DNA]</scope>
    <source>
        <strain evidence="4">cv. PBC81</strain>
    </source>
</reference>
<gene>
    <name evidence="3" type="ORF">CQW23_17862</name>
</gene>
<dbReference type="Pfam" id="PF13456">
    <property type="entry name" value="RVT_3"/>
    <property type="match status" value="1"/>
</dbReference>
<dbReference type="Proteomes" id="UP000224567">
    <property type="component" value="Unassembled WGS sequence"/>
</dbReference>
<dbReference type="InterPro" id="IPR044730">
    <property type="entry name" value="RNase_H-like_dom_plant"/>
</dbReference>
<evidence type="ECO:0000313" key="3">
    <source>
        <dbReference type="EMBL" id="PHT43837.1"/>
    </source>
</evidence>
<feature type="region of interest" description="Disordered" evidence="1">
    <location>
        <begin position="183"/>
        <end position="213"/>
    </location>
</feature>
<dbReference type="PANTHER" id="PTHR47723:SF23">
    <property type="entry name" value="REVERSE TRANSCRIPTASE-LIKE PROTEIN"/>
    <property type="match status" value="1"/>
</dbReference>
<evidence type="ECO:0000256" key="1">
    <source>
        <dbReference type="SAM" id="MobiDB-lite"/>
    </source>
</evidence>
<dbReference type="CDD" id="cd06222">
    <property type="entry name" value="RNase_H_like"/>
    <property type="match status" value="1"/>
</dbReference>
<feature type="domain" description="RNase H type-1" evidence="2">
    <location>
        <begin position="4"/>
        <end position="167"/>
    </location>
</feature>
<dbReference type="PANTHER" id="PTHR47723">
    <property type="entry name" value="OS05G0353850 PROTEIN"/>
    <property type="match status" value="1"/>
</dbReference>
<name>A0A2G2WF18_CAPBA</name>
<dbReference type="EMBL" id="MLFT02000007">
    <property type="protein sequence ID" value="PHT43837.1"/>
    <property type="molecule type" value="Genomic_DNA"/>
</dbReference>
<dbReference type="SUPFAM" id="SSF53098">
    <property type="entry name" value="Ribonuclease H-like"/>
    <property type="match status" value="1"/>
</dbReference>
<dbReference type="InterPro" id="IPR012337">
    <property type="entry name" value="RNaseH-like_sf"/>
</dbReference>
<dbReference type="GO" id="GO:0003676">
    <property type="term" value="F:nucleic acid binding"/>
    <property type="evidence" value="ECO:0007669"/>
    <property type="project" value="InterPro"/>
</dbReference>
<dbReference type="GO" id="GO:0004523">
    <property type="term" value="F:RNA-DNA hybrid ribonuclease activity"/>
    <property type="evidence" value="ECO:0007669"/>
    <property type="project" value="InterPro"/>
</dbReference>
<reference evidence="3 4" key="1">
    <citation type="journal article" date="2017" name="Genome Biol.">
        <title>New reference genome sequences of hot pepper reveal the massive evolution of plant disease-resistance genes by retroduplication.</title>
        <authorList>
            <person name="Kim S."/>
            <person name="Park J."/>
            <person name="Yeom S.I."/>
            <person name="Kim Y.M."/>
            <person name="Seo E."/>
            <person name="Kim K.T."/>
            <person name="Kim M.S."/>
            <person name="Lee J.M."/>
            <person name="Cheong K."/>
            <person name="Shin H.S."/>
            <person name="Kim S.B."/>
            <person name="Han K."/>
            <person name="Lee J."/>
            <person name="Park M."/>
            <person name="Lee H.A."/>
            <person name="Lee H.Y."/>
            <person name="Lee Y."/>
            <person name="Oh S."/>
            <person name="Lee J.H."/>
            <person name="Choi E."/>
            <person name="Choi E."/>
            <person name="Lee S.E."/>
            <person name="Jeon J."/>
            <person name="Kim H."/>
            <person name="Choi G."/>
            <person name="Song H."/>
            <person name="Lee J."/>
            <person name="Lee S.C."/>
            <person name="Kwon J.K."/>
            <person name="Lee H.Y."/>
            <person name="Koo N."/>
            <person name="Hong Y."/>
            <person name="Kim R.W."/>
            <person name="Kang W.H."/>
            <person name="Huh J.H."/>
            <person name="Kang B.C."/>
            <person name="Yang T.J."/>
            <person name="Lee Y.H."/>
            <person name="Bennetzen J.L."/>
            <person name="Choi D."/>
        </authorList>
    </citation>
    <scope>NUCLEOTIDE SEQUENCE [LARGE SCALE GENOMIC DNA]</scope>
    <source>
        <strain evidence="4">cv. PBC81</strain>
    </source>
</reference>